<dbReference type="InterPro" id="IPR005143">
    <property type="entry name" value="TF_LuxR_autoind-bd_dom"/>
</dbReference>
<dbReference type="SUPFAM" id="SSF75516">
    <property type="entry name" value="Pheromone-binding domain of LuxR-like quorum-sensing transcription factors"/>
    <property type="match status" value="1"/>
</dbReference>
<dbReference type="RefSeq" id="WP_043843067.1">
    <property type="nucleotide sequence ID" value="NZ_AQQW01000003.1"/>
</dbReference>
<proteinExistence type="predicted"/>
<comment type="caution">
    <text evidence="5">The sequence shown here is derived from an EMBL/GenBank/DDBJ whole genome shotgun (WGS) entry which is preliminary data.</text>
</comment>
<feature type="domain" description="HTH luxR-type" evidence="4">
    <location>
        <begin position="199"/>
        <end position="256"/>
    </location>
</feature>
<accession>W4HLR4</accession>
<gene>
    <name evidence="5" type="ORF">ATO8_06626</name>
</gene>
<protein>
    <submittedName>
        <fullName evidence="5">LuxR family two component transcriptional regulator</fullName>
    </submittedName>
</protein>
<dbReference type="SUPFAM" id="SSF46894">
    <property type="entry name" value="C-terminal effector domain of the bipartite response regulators"/>
    <property type="match status" value="1"/>
</dbReference>
<dbReference type="InterPro" id="IPR036693">
    <property type="entry name" value="TF_LuxR_autoind-bd_dom_sf"/>
</dbReference>
<evidence type="ECO:0000256" key="1">
    <source>
        <dbReference type="ARBA" id="ARBA00023015"/>
    </source>
</evidence>
<dbReference type="InterPro" id="IPR000792">
    <property type="entry name" value="Tscrpt_reg_LuxR_C"/>
</dbReference>
<dbReference type="Gene3D" id="1.10.10.10">
    <property type="entry name" value="Winged helix-like DNA-binding domain superfamily/Winged helix DNA-binding domain"/>
    <property type="match status" value="1"/>
</dbReference>
<dbReference type="GO" id="GO:0003677">
    <property type="term" value="F:DNA binding"/>
    <property type="evidence" value="ECO:0007669"/>
    <property type="project" value="UniProtKB-KW"/>
</dbReference>
<dbReference type="InterPro" id="IPR016032">
    <property type="entry name" value="Sig_transdc_resp-reg_C-effctor"/>
</dbReference>
<keyword evidence="2" id="KW-0238">DNA-binding</keyword>
<dbReference type="Gene3D" id="3.30.450.80">
    <property type="entry name" value="Transcription factor LuxR-like, autoinducer-binding domain"/>
    <property type="match status" value="1"/>
</dbReference>
<evidence type="ECO:0000313" key="6">
    <source>
        <dbReference type="Proteomes" id="UP000019063"/>
    </source>
</evidence>
<organism evidence="5 6">
    <name type="scientific">Roseivivax marinus</name>
    <dbReference type="NCBI Taxonomy" id="1379903"/>
    <lineage>
        <taxon>Bacteria</taxon>
        <taxon>Pseudomonadati</taxon>
        <taxon>Pseudomonadota</taxon>
        <taxon>Alphaproteobacteria</taxon>
        <taxon>Rhodobacterales</taxon>
        <taxon>Roseobacteraceae</taxon>
        <taxon>Roseivivax</taxon>
    </lineage>
</organism>
<sequence length="299" mass="33672">MTTASTHPGRDLIPAERYIPELLQDWLVRLEQTEATGDVWTILVEAGRQTGLPHVDFVSASGLLNWRRTLFLRTTYDANWLMDHYRDDELRRWSYFRHHALTRLTPVVGGLEFVEDYHEVPPGRLRILAEAAERGIRSSFSVPLRQNAPPQSALITFSGDHRRAEMVEIVAQHGWALHALALTGHQRYLLHFAQEFADRNRVTEKQRALLELIGLGLQDKTIAERLGVSVSAVRQRMSALCANTGVDSRAELAGLAMALGILPDPMNRPAEGDPIDHVIEMDNIGARRRTGDKVRGPED</sequence>
<reference evidence="5 6" key="1">
    <citation type="journal article" date="2014" name="Antonie Van Leeuwenhoek">
        <title>Roseivivax atlanticus sp. nov., isolated from surface seawater of the Atlantic Ocean.</title>
        <authorList>
            <person name="Li G."/>
            <person name="Lai Q."/>
            <person name="Liu X."/>
            <person name="Sun F."/>
            <person name="Shao Z."/>
        </authorList>
    </citation>
    <scope>NUCLEOTIDE SEQUENCE [LARGE SCALE GENOMIC DNA]</scope>
    <source>
        <strain evidence="5 6">22II-s10s</strain>
    </source>
</reference>
<keyword evidence="3" id="KW-0804">Transcription</keyword>
<evidence type="ECO:0000256" key="3">
    <source>
        <dbReference type="ARBA" id="ARBA00023163"/>
    </source>
</evidence>
<dbReference type="STRING" id="1379903.ATO8_06626"/>
<dbReference type="SMART" id="SM00421">
    <property type="entry name" value="HTH_LUXR"/>
    <property type="match status" value="1"/>
</dbReference>
<dbReference type="Proteomes" id="UP000019063">
    <property type="component" value="Unassembled WGS sequence"/>
</dbReference>
<keyword evidence="6" id="KW-1185">Reference proteome</keyword>
<dbReference type="eggNOG" id="ENOG5030AND">
    <property type="taxonomic scope" value="Bacteria"/>
</dbReference>
<evidence type="ECO:0000259" key="4">
    <source>
        <dbReference type="SMART" id="SM00421"/>
    </source>
</evidence>
<dbReference type="Pfam" id="PF03472">
    <property type="entry name" value="Autoind_bind"/>
    <property type="match status" value="1"/>
</dbReference>
<dbReference type="PANTHER" id="PTHR43214">
    <property type="entry name" value="TWO-COMPONENT RESPONSE REGULATOR"/>
    <property type="match status" value="1"/>
</dbReference>
<evidence type="ECO:0000256" key="2">
    <source>
        <dbReference type="ARBA" id="ARBA00023125"/>
    </source>
</evidence>
<dbReference type="EMBL" id="AQQW01000003">
    <property type="protein sequence ID" value="ETW13684.1"/>
    <property type="molecule type" value="Genomic_DNA"/>
</dbReference>
<dbReference type="InterPro" id="IPR036388">
    <property type="entry name" value="WH-like_DNA-bd_sf"/>
</dbReference>
<evidence type="ECO:0000313" key="5">
    <source>
        <dbReference type="EMBL" id="ETW13684.1"/>
    </source>
</evidence>
<dbReference type="GO" id="GO:0006355">
    <property type="term" value="P:regulation of DNA-templated transcription"/>
    <property type="evidence" value="ECO:0007669"/>
    <property type="project" value="InterPro"/>
</dbReference>
<keyword evidence="1" id="KW-0805">Transcription regulation</keyword>
<name>W4HLR4_9RHOB</name>
<dbReference type="InterPro" id="IPR039420">
    <property type="entry name" value="WalR-like"/>
</dbReference>
<dbReference type="AlphaFoldDB" id="W4HLR4"/>